<feature type="transmembrane region" description="Helical" evidence="1">
    <location>
        <begin position="71"/>
        <end position="92"/>
    </location>
</feature>
<protein>
    <submittedName>
        <fullName evidence="3">Uncharacterized protein</fullName>
    </submittedName>
</protein>
<accession>A0A915E4H6</accession>
<dbReference type="Proteomes" id="UP000887574">
    <property type="component" value="Unplaced"/>
</dbReference>
<dbReference type="WBParaSite" id="jg26618">
    <property type="protein sequence ID" value="jg26618"/>
    <property type="gene ID" value="jg26618"/>
</dbReference>
<dbReference type="AlphaFoldDB" id="A0A915E4H6"/>
<dbReference type="PANTHER" id="PTHR23021:SF11">
    <property type="entry name" value="SERPENTINE RECEPTOR, CLASS T"/>
    <property type="match status" value="1"/>
</dbReference>
<proteinExistence type="predicted"/>
<evidence type="ECO:0000313" key="2">
    <source>
        <dbReference type="Proteomes" id="UP000887574"/>
    </source>
</evidence>
<name>A0A915E4H6_9BILA</name>
<reference evidence="3" key="1">
    <citation type="submission" date="2022-11" db="UniProtKB">
        <authorList>
            <consortium name="WormBaseParasite"/>
        </authorList>
    </citation>
    <scope>IDENTIFICATION</scope>
</reference>
<feature type="transmembrane region" description="Helical" evidence="1">
    <location>
        <begin position="112"/>
        <end position="134"/>
    </location>
</feature>
<evidence type="ECO:0000256" key="1">
    <source>
        <dbReference type="SAM" id="Phobius"/>
    </source>
</evidence>
<organism evidence="2 3">
    <name type="scientific">Ditylenchus dipsaci</name>
    <dbReference type="NCBI Taxonomy" id="166011"/>
    <lineage>
        <taxon>Eukaryota</taxon>
        <taxon>Metazoa</taxon>
        <taxon>Ecdysozoa</taxon>
        <taxon>Nematoda</taxon>
        <taxon>Chromadorea</taxon>
        <taxon>Rhabditida</taxon>
        <taxon>Tylenchina</taxon>
        <taxon>Tylenchomorpha</taxon>
        <taxon>Sphaerularioidea</taxon>
        <taxon>Anguinidae</taxon>
        <taxon>Anguininae</taxon>
        <taxon>Ditylenchus</taxon>
    </lineage>
</organism>
<dbReference type="InterPro" id="IPR019425">
    <property type="entry name" value="7TM_GPCR_serpentine_rcpt_Srt"/>
</dbReference>
<keyword evidence="1" id="KW-0472">Membrane</keyword>
<dbReference type="PANTHER" id="PTHR23021">
    <property type="entry name" value="SERPENTINE RECEPTOR, CLASS T"/>
    <property type="match status" value="1"/>
</dbReference>
<feature type="transmembrane region" description="Helical" evidence="1">
    <location>
        <begin position="49"/>
        <end position="65"/>
    </location>
</feature>
<keyword evidence="1" id="KW-0812">Transmembrane</keyword>
<keyword evidence="1" id="KW-1133">Transmembrane helix</keyword>
<sequence length="182" mass="21566">MFSFPFVSRHLLLYFVMELYLFRPEEHKRLYNCDNITVEDVPLEKRQNAVEGVILIVLTIIYYYVEDMHLMWSGSFAVCLPLLYIIFSMLFIAKSCKMTSDKKVSKHQKMMLLQVFIVSVLNFVAVSNNIYIMYFVPNQFIIHFTQFCWFHIHGFPPVIYLMFNAINDTDGKQQQICKALQC</sequence>
<keyword evidence="2" id="KW-1185">Reference proteome</keyword>
<dbReference type="Pfam" id="PF10321">
    <property type="entry name" value="7TM_GPCR_Srt"/>
    <property type="match status" value="1"/>
</dbReference>
<evidence type="ECO:0000313" key="3">
    <source>
        <dbReference type="WBParaSite" id="jg26618"/>
    </source>
</evidence>
<feature type="transmembrane region" description="Helical" evidence="1">
    <location>
        <begin position="140"/>
        <end position="163"/>
    </location>
</feature>